<reference evidence="4 5" key="1">
    <citation type="submission" date="2021-03" db="EMBL/GenBank/DDBJ databases">
        <title>Novel species identification of genus Shewanella.</title>
        <authorList>
            <person name="Liu G."/>
            <person name="Zhang Q."/>
        </authorList>
    </citation>
    <scope>NUCLEOTIDE SEQUENCE [LARGE SCALE GENOMIC DNA]</scope>
    <source>
        <strain evidence="4 5">FJAT-52962</strain>
    </source>
</reference>
<organism evidence="4 5">
    <name type="scientific">Shewanella sedimentimangrovi</name>
    <dbReference type="NCBI Taxonomy" id="2814293"/>
    <lineage>
        <taxon>Bacteria</taxon>
        <taxon>Pseudomonadati</taxon>
        <taxon>Pseudomonadota</taxon>
        <taxon>Gammaproteobacteria</taxon>
        <taxon>Alteromonadales</taxon>
        <taxon>Shewanellaceae</taxon>
        <taxon>Shewanella</taxon>
    </lineage>
</organism>
<protein>
    <submittedName>
        <fullName evidence="4">WYL domain-containing protein</fullName>
    </submittedName>
</protein>
<feature type="domain" description="DNA-binding transcriptional repressor CapW C-terminal dimerisation" evidence="2">
    <location>
        <begin position="202"/>
        <end position="271"/>
    </location>
</feature>
<dbReference type="PROSITE" id="PS52050">
    <property type="entry name" value="WYL"/>
    <property type="match status" value="1"/>
</dbReference>
<dbReference type="InterPro" id="IPR026881">
    <property type="entry name" value="WYL_dom"/>
</dbReference>
<proteinExistence type="predicted"/>
<dbReference type="Pfam" id="PF26109">
    <property type="entry name" value="WHD_BrxR"/>
    <property type="match status" value="1"/>
</dbReference>
<dbReference type="RefSeq" id="WP_207380760.1">
    <property type="nucleotide sequence ID" value="NZ_CP071502.1"/>
</dbReference>
<keyword evidence="5" id="KW-1185">Reference proteome</keyword>
<dbReference type="Proteomes" id="UP000663207">
    <property type="component" value="Chromosome"/>
</dbReference>
<evidence type="ECO:0000259" key="3">
    <source>
        <dbReference type="Pfam" id="PF26109"/>
    </source>
</evidence>
<dbReference type="PANTHER" id="PTHR34580:SF3">
    <property type="entry name" value="PROTEIN PAFB"/>
    <property type="match status" value="1"/>
</dbReference>
<name>A0ABX7R180_9GAMM</name>
<dbReference type="Pfam" id="PF26107">
    <property type="entry name" value="BrxR_CTD"/>
    <property type="match status" value="1"/>
</dbReference>
<gene>
    <name evidence="4" type="ORF">JYB85_01550</name>
</gene>
<dbReference type="PANTHER" id="PTHR34580">
    <property type="match status" value="1"/>
</dbReference>
<evidence type="ECO:0000259" key="2">
    <source>
        <dbReference type="Pfam" id="PF26107"/>
    </source>
</evidence>
<dbReference type="InterPro" id="IPR059019">
    <property type="entry name" value="WHD_CapW"/>
</dbReference>
<sequence>MISLKIPTDRFAFLEMLAYWKGLVRNKDLEQQFGITRQQVHKDFTLYQELHPETLVKLDKACFGFAPSSLPHYASTSLDSFFLWLETGHFSHSSGHSSLCATRLQLPERQVSRLVVAALIAAIERGQRLDVEYVSVSNPDHGGRIFSPHSIVKAGSRYHVRGYCEKSSGFRDLVLSRFRSVSEVEGPARFTREKDEAWNTFVNVLLAPDPRLSPIQQQVLANDYCMEGGQLILQTRAALVDYLLKDMQVNIKYLDGTAEAQQLVLVNKNDIKQWLFDA</sequence>
<dbReference type="Pfam" id="PF13280">
    <property type="entry name" value="WYL"/>
    <property type="match status" value="1"/>
</dbReference>
<accession>A0ABX7R180</accession>
<dbReference type="EMBL" id="CP071502">
    <property type="protein sequence ID" value="QSX37557.1"/>
    <property type="molecule type" value="Genomic_DNA"/>
</dbReference>
<dbReference type="InterPro" id="IPR016634">
    <property type="entry name" value="CapW-like"/>
</dbReference>
<dbReference type="InterPro" id="IPR051534">
    <property type="entry name" value="CBASS_pafABC_assoc_protein"/>
</dbReference>
<evidence type="ECO:0000313" key="5">
    <source>
        <dbReference type="Proteomes" id="UP000663207"/>
    </source>
</evidence>
<feature type="domain" description="DNA-binding transcriptional repressor CapW winged helix-turn-helix" evidence="3">
    <location>
        <begin position="9"/>
        <end position="86"/>
    </location>
</feature>
<dbReference type="PIRSF" id="PIRSF015558">
    <property type="entry name" value="Txn_reg_DeoR_prd"/>
    <property type="match status" value="1"/>
</dbReference>
<evidence type="ECO:0000259" key="1">
    <source>
        <dbReference type="Pfam" id="PF13280"/>
    </source>
</evidence>
<evidence type="ECO:0000313" key="4">
    <source>
        <dbReference type="EMBL" id="QSX37557.1"/>
    </source>
</evidence>
<feature type="domain" description="WYL" evidence="1">
    <location>
        <begin position="116"/>
        <end position="181"/>
    </location>
</feature>
<dbReference type="InterPro" id="IPR059020">
    <property type="entry name" value="CapW_CTD"/>
</dbReference>